<gene>
    <name evidence="1" type="ORF">CY35_07G039900</name>
</gene>
<accession>A0ACB8HLM5</accession>
<organism evidence="1 2">
    <name type="scientific">Sphagnum magellanicum</name>
    <dbReference type="NCBI Taxonomy" id="128215"/>
    <lineage>
        <taxon>Eukaryota</taxon>
        <taxon>Viridiplantae</taxon>
        <taxon>Streptophyta</taxon>
        <taxon>Embryophyta</taxon>
        <taxon>Bryophyta</taxon>
        <taxon>Sphagnophytina</taxon>
        <taxon>Sphagnopsida</taxon>
        <taxon>Sphagnales</taxon>
        <taxon>Sphagnaceae</taxon>
        <taxon>Sphagnum</taxon>
    </lineage>
</organism>
<dbReference type="EMBL" id="CM038913">
    <property type="protein sequence ID" value="KAH9556636.1"/>
    <property type="molecule type" value="Genomic_DNA"/>
</dbReference>
<evidence type="ECO:0000313" key="1">
    <source>
        <dbReference type="EMBL" id="KAH9556636.1"/>
    </source>
</evidence>
<protein>
    <submittedName>
        <fullName evidence="1">Uncharacterized protein</fullName>
    </submittedName>
</protein>
<name>A0ACB8HLM5_9BRYO</name>
<reference evidence="2" key="1">
    <citation type="journal article" date="2022" name="New Phytol.">
        <title>Phylogenomic structure and speciation in an emerging model: the Sphagnum magellanicum complex (Bryophyta).</title>
        <authorList>
            <person name="Shaw A.J."/>
            <person name="Piatkowski B."/>
            <person name="Duffy A.M."/>
            <person name="Aguero B."/>
            <person name="Imwattana K."/>
            <person name="Nieto-Lugilde M."/>
            <person name="Healey A."/>
            <person name="Weston D.J."/>
            <person name="Patel M.N."/>
            <person name="Schmutz J."/>
            <person name="Grimwood J."/>
            <person name="Yavitt J.B."/>
            <person name="Hassel K."/>
            <person name="Stenoien H.K."/>
            <person name="Flatberg K.I."/>
            <person name="Bickford C.P."/>
            <person name="Hicks K.A."/>
        </authorList>
    </citation>
    <scope>NUCLEOTIDE SEQUENCE [LARGE SCALE GENOMIC DNA]</scope>
</reference>
<sequence length="683" mass="75877">MHVVLLLSSGIIGSSSSFLCWFRAAGRLGLHGSPLMFYSDDAIQEAACSSSSGGGVNHRSSSSCSCRPRGGPLSVIFSSVFNCWLPGLHDSSSSSSLESKASWAKITRADALLELSKRQQSALMDKQEAIELLERKLQQLQSGSMKPPELLQLQQAGKQSHSKLLTQGIADDDHHQKLLLQNFEIPDSTTASSDQTSTSSSSSYRFPKSTSTEDHSPQAAAAAAIRRTQQEATAAAAAASSCISSVNTKEASAKESIRSSVQEDEDKETKEFSAEGRSPSQGDHETKAFSAKERSSRSSSQEEDHLESRAFPAKGRSSRSSLQEDHQETKAFSTMEKSSRSSLQEDQQVPKTFSAKEKSSRDSLQKEDEEIKAFSVKERSSRSLLQEDGEETTKAFSAMERSSRSWLQEDSAGREVQNAGAGAGADHQVLQIPTWNPSSGLECISLTEKEHLFEMGVMRARVAVRYFCKLFMKQMEISGYSVWRTLQALDPDATFAKQEHTAYALESNLNKAMYHCFENDSFDDLGLTLIIDPSKRCKARFEEFQRMRLVDATDAANLKHQDFEPKFLAFCERKMREMWFLFPWNIVFKHSDERKLFTGAFLDAAKCIWLLHCLAFSMHPAANILRVGKGMPINPQHIETIVQLATPCEKCGNIAKVQFMTVPGFQLNQSVIRCQVYQHLQCP</sequence>
<comment type="caution">
    <text evidence="1">The sequence shown here is derived from an EMBL/GenBank/DDBJ whole genome shotgun (WGS) entry which is preliminary data.</text>
</comment>
<keyword evidence="2" id="KW-1185">Reference proteome</keyword>
<evidence type="ECO:0000313" key="2">
    <source>
        <dbReference type="Proteomes" id="UP000828922"/>
    </source>
</evidence>
<proteinExistence type="predicted"/>
<dbReference type="Proteomes" id="UP000828922">
    <property type="component" value="Linkage Group LG07"/>
</dbReference>